<dbReference type="InterPro" id="IPR017927">
    <property type="entry name" value="FAD-bd_FR_type"/>
</dbReference>
<dbReference type="CDD" id="cd06209">
    <property type="entry name" value="BenDO_FAD_NAD"/>
    <property type="match status" value="1"/>
</dbReference>
<evidence type="ECO:0000259" key="4">
    <source>
        <dbReference type="PROSITE" id="PS51085"/>
    </source>
</evidence>
<evidence type="ECO:0000259" key="5">
    <source>
        <dbReference type="PROSITE" id="PS51384"/>
    </source>
</evidence>
<dbReference type="Pfam" id="PF00111">
    <property type="entry name" value="Fer2"/>
    <property type="match status" value="1"/>
</dbReference>
<dbReference type="Gene3D" id="2.40.30.10">
    <property type="entry name" value="Translation factors"/>
    <property type="match status" value="1"/>
</dbReference>
<comment type="cofactor">
    <cofactor evidence="1">
        <name>FAD</name>
        <dbReference type="ChEBI" id="CHEBI:57692"/>
    </cofactor>
</comment>
<dbReference type="SUPFAM" id="SSF54292">
    <property type="entry name" value="2Fe-2S ferredoxin-like"/>
    <property type="match status" value="1"/>
</dbReference>
<dbReference type="SUPFAM" id="SSF52343">
    <property type="entry name" value="Ferredoxin reductase-like, C-terminal NADP-linked domain"/>
    <property type="match status" value="1"/>
</dbReference>
<accession>A0A7H0SQL1</accession>
<name>A0A7H0SQL1_9CORY</name>
<dbReference type="InterPro" id="IPR039261">
    <property type="entry name" value="FNR_nucleotide-bd"/>
</dbReference>
<dbReference type="GO" id="GO:0051537">
    <property type="term" value="F:2 iron, 2 sulfur cluster binding"/>
    <property type="evidence" value="ECO:0007669"/>
    <property type="project" value="UniProtKB-KW"/>
</dbReference>
<dbReference type="Pfam" id="PF00175">
    <property type="entry name" value="NAD_binding_1"/>
    <property type="match status" value="1"/>
</dbReference>
<dbReference type="Gene3D" id="3.40.50.80">
    <property type="entry name" value="Nucleotide-binding domain of ferredoxin-NADP reductase (FNR) module"/>
    <property type="match status" value="1"/>
</dbReference>
<evidence type="ECO:0000313" key="7">
    <source>
        <dbReference type="Proteomes" id="UP000516320"/>
    </source>
</evidence>
<dbReference type="InterPro" id="IPR017938">
    <property type="entry name" value="Riboflavin_synthase-like_b-brl"/>
</dbReference>
<organism evidence="6 7">
    <name type="scientific">Corynebacterium poyangense</name>
    <dbReference type="NCBI Taxonomy" id="2684405"/>
    <lineage>
        <taxon>Bacteria</taxon>
        <taxon>Bacillati</taxon>
        <taxon>Actinomycetota</taxon>
        <taxon>Actinomycetes</taxon>
        <taxon>Mycobacteriales</taxon>
        <taxon>Corynebacteriaceae</taxon>
        <taxon>Corynebacterium</taxon>
    </lineage>
</organism>
<dbReference type="PANTHER" id="PTHR47354">
    <property type="entry name" value="NADH OXIDOREDUCTASE HCR"/>
    <property type="match status" value="1"/>
</dbReference>
<evidence type="ECO:0000256" key="1">
    <source>
        <dbReference type="ARBA" id="ARBA00001974"/>
    </source>
</evidence>
<dbReference type="KEGG" id="cpoy:GP475_09405"/>
<dbReference type="InterPro" id="IPR006058">
    <property type="entry name" value="2Fe2S_fd_BS"/>
</dbReference>
<dbReference type="PROSITE" id="PS51384">
    <property type="entry name" value="FAD_FR"/>
    <property type="match status" value="1"/>
</dbReference>
<dbReference type="GO" id="GO:0016491">
    <property type="term" value="F:oxidoreductase activity"/>
    <property type="evidence" value="ECO:0007669"/>
    <property type="project" value="InterPro"/>
</dbReference>
<proteinExistence type="predicted"/>
<dbReference type="PROSITE" id="PS00197">
    <property type="entry name" value="2FE2S_FER_1"/>
    <property type="match status" value="1"/>
</dbReference>
<dbReference type="NCBIfam" id="NF040810">
    <property type="entry name" value="BenC"/>
    <property type="match status" value="1"/>
</dbReference>
<keyword evidence="7" id="KW-1185">Reference proteome</keyword>
<evidence type="ECO:0000313" key="6">
    <source>
        <dbReference type="EMBL" id="QNQ90836.1"/>
    </source>
</evidence>
<dbReference type="InterPro" id="IPR012675">
    <property type="entry name" value="Beta-grasp_dom_sf"/>
</dbReference>
<protein>
    <submittedName>
        <fullName evidence="6">2Fe-2S iron-sulfur cluster binding domain-containing protein</fullName>
    </submittedName>
</protein>
<dbReference type="PROSITE" id="PS51085">
    <property type="entry name" value="2FE2S_FER_2"/>
    <property type="match status" value="1"/>
</dbReference>
<evidence type="ECO:0000256" key="2">
    <source>
        <dbReference type="ARBA" id="ARBA00022714"/>
    </source>
</evidence>
<dbReference type="PRINTS" id="PR00371">
    <property type="entry name" value="FPNCR"/>
</dbReference>
<dbReference type="Gene3D" id="3.10.20.30">
    <property type="match status" value="1"/>
</dbReference>
<gene>
    <name evidence="6" type="ORF">GP475_09405</name>
</gene>
<dbReference type="InterPro" id="IPR008333">
    <property type="entry name" value="Cbr1-like_FAD-bd_dom"/>
</dbReference>
<dbReference type="CDD" id="cd00207">
    <property type="entry name" value="fer2"/>
    <property type="match status" value="1"/>
</dbReference>
<evidence type="ECO:0000256" key="3">
    <source>
        <dbReference type="ARBA" id="ARBA00023014"/>
    </source>
</evidence>
<dbReference type="PRINTS" id="PR00410">
    <property type="entry name" value="PHEHYDRXLASE"/>
</dbReference>
<dbReference type="Proteomes" id="UP000516320">
    <property type="component" value="Chromosome"/>
</dbReference>
<dbReference type="RefSeq" id="WP_187974145.1">
    <property type="nucleotide sequence ID" value="NZ_CP046884.1"/>
</dbReference>
<reference evidence="6 7" key="1">
    <citation type="submission" date="2019-12" db="EMBL/GenBank/DDBJ databases">
        <title>Corynebacterium sp. nov., isolated from feces of the Anser Albifrons in China.</title>
        <authorList>
            <person name="Liu Q."/>
        </authorList>
    </citation>
    <scope>NUCLEOTIDE SEQUENCE [LARGE SCALE GENOMIC DNA]</scope>
    <source>
        <strain evidence="6 7">4H37-19</strain>
    </source>
</reference>
<keyword evidence="2" id="KW-0001">2Fe-2S</keyword>
<dbReference type="InterPro" id="IPR001041">
    <property type="entry name" value="2Fe-2S_ferredoxin-type"/>
</dbReference>
<keyword evidence="3" id="KW-0411">Iron-sulfur</keyword>
<dbReference type="InterPro" id="IPR050415">
    <property type="entry name" value="MRET"/>
</dbReference>
<dbReference type="InterPro" id="IPR001709">
    <property type="entry name" value="Flavoprot_Pyr_Nucl_cyt_Rdtase"/>
</dbReference>
<feature type="domain" description="2Fe-2S ferredoxin-type" evidence="4">
    <location>
        <begin position="3"/>
        <end position="96"/>
    </location>
</feature>
<sequence>MSHKIALAFEDGITQFIQCDENQTIADAAYQARINIPFDCRDGACGTCKSFCEAGDFDEGSFIDDALTEDELESGYLLTCQSKPLSDMVIQIASTSEQAKTSASLAKGSIRSLERISPGVFKLSLAIEKRDELHYLPGQYINVSVPTWDQSRSYSFSCSPSKNEVTFLIKLTPGGLMTEYLKEEAKIGDELNLVGPMGTFFLREPLNPILLLAGGTGLAPILAILESLSEDELLDVPVRLMYGVTQECDLVELNKLDAFRDSLPDFDYLTVVSDPDSQHECKGYVTDHIAPEMLGNGDTDVYLCGPPLMVEAVRKFLAAQENPPQNFYFEKFTSPVSAVS</sequence>
<dbReference type="EMBL" id="CP046884">
    <property type="protein sequence ID" value="QNQ90836.1"/>
    <property type="molecule type" value="Genomic_DNA"/>
</dbReference>
<keyword evidence="2" id="KW-0408">Iron</keyword>
<dbReference type="InterPro" id="IPR036010">
    <property type="entry name" value="2Fe-2S_ferredoxin-like_sf"/>
</dbReference>
<dbReference type="SUPFAM" id="SSF63380">
    <property type="entry name" value="Riboflavin synthase domain-like"/>
    <property type="match status" value="1"/>
</dbReference>
<dbReference type="Pfam" id="PF00970">
    <property type="entry name" value="FAD_binding_6"/>
    <property type="match status" value="1"/>
</dbReference>
<keyword evidence="2" id="KW-0479">Metal-binding</keyword>
<dbReference type="InterPro" id="IPR047683">
    <property type="entry name" value="BenC-like_FAD_NAD-bd"/>
</dbReference>
<dbReference type="InterPro" id="IPR001433">
    <property type="entry name" value="OxRdtase_FAD/NAD-bd"/>
</dbReference>
<dbReference type="PANTHER" id="PTHR47354:SF5">
    <property type="entry name" value="PROTEIN RFBI"/>
    <property type="match status" value="1"/>
</dbReference>
<feature type="domain" description="FAD-binding FR-type" evidence="5">
    <location>
        <begin position="103"/>
        <end position="203"/>
    </location>
</feature>
<dbReference type="AlphaFoldDB" id="A0A7H0SQL1"/>